<dbReference type="Pfam" id="PF13332">
    <property type="entry name" value="Fil_haemagg_2"/>
    <property type="match status" value="1"/>
</dbReference>
<evidence type="ECO:0000313" key="2">
    <source>
        <dbReference type="Proteomes" id="UP000006457"/>
    </source>
</evidence>
<keyword evidence="2" id="KW-1185">Reference proteome</keyword>
<proteinExistence type="predicted"/>
<organism evidence="1 2">
    <name type="scientific">Pasteurella bettyae CCUG 2042</name>
    <dbReference type="NCBI Taxonomy" id="1095749"/>
    <lineage>
        <taxon>Bacteria</taxon>
        <taxon>Pseudomonadati</taxon>
        <taxon>Pseudomonadota</taxon>
        <taxon>Gammaproteobacteria</taxon>
        <taxon>Pasteurellales</taxon>
        <taxon>Pasteurellaceae</taxon>
        <taxon>Pasteurella</taxon>
    </lineage>
</organism>
<dbReference type="GO" id="GO:0003824">
    <property type="term" value="F:catalytic activity"/>
    <property type="evidence" value="ECO:0007669"/>
    <property type="project" value="UniProtKB-ARBA"/>
</dbReference>
<dbReference type="Proteomes" id="UP000006457">
    <property type="component" value="Unassembled WGS sequence"/>
</dbReference>
<dbReference type="EMBL" id="AJSX01000042">
    <property type="protein sequence ID" value="EIJ67536.1"/>
    <property type="molecule type" value="Genomic_DNA"/>
</dbReference>
<comment type="caution">
    <text evidence="1">The sequence shown here is derived from an EMBL/GenBank/DDBJ whole genome shotgun (WGS) entry which is preliminary data.</text>
</comment>
<protein>
    <submittedName>
        <fullName evidence="1">Uncharacterized protein</fullName>
    </submittedName>
</protein>
<name>I3D743_9PAST</name>
<dbReference type="eggNOG" id="COG3210">
    <property type="taxonomic scope" value="Bacteria"/>
</dbReference>
<dbReference type="AlphaFoldDB" id="I3D743"/>
<reference evidence="1 2" key="1">
    <citation type="submission" date="2012-03" db="EMBL/GenBank/DDBJ databases">
        <authorList>
            <person name="Harkins D.M."/>
            <person name="Madupu R."/>
            <person name="Durkin A.S."/>
            <person name="Torralba M."/>
            <person name="Methe B."/>
            <person name="Sutton G.G."/>
            <person name="Nelson K.E."/>
        </authorList>
    </citation>
    <scope>NUCLEOTIDE SEQUENCE [LARGE SCALE GENOMIC DNA]</scope>
    <source>
        <strain evidence="1 2">CCUG 2042</strain>
    </source>
</reference>
<dbReference type="InterPro" id="IPR025157">
    <property type="entry name" value="Hemagglutinin_rpt"/>
</dbReference>
<accession>I3D743</accession>
<gene>
    <name evidence="1" type="ORF">HMPREF1052_2218</name>
</gene>
<evidence type="ECO:0000313" key="1">
    <source>
        <dbReference type="EMBL" id="EIJ67536.1"/>
    </source>
</evidence>
<dbReference type="PATRIC" id="fig|1095749.3.peg.1949"/>
<sequence length="141" mass="14664">MCSVVSKQVIAAVNLGTEEMNAVDSLSNVAYAVADCSTTGGSVGVRLAYGKQKSVQTQCAGKDATLSITGSDVAGLGGTHLKAEGDINIEAADENHLERSKNQSSGFNVGWRFNLGTGYRQALPLAAMWQKAMAMAKAKHG</sequence>